<feature type="compositionally biased region" description="Basic and acidic residues" evidence="1">
    <location>
        <begin position="46"/>
        <end position="66"/>
    </location>
</feature>
<evidence type="ECO:0000313" key="3">
    <source>
        <dbReference type="Proteomes" id="UP001190700"/>
    </source>
</evidence>
<dbReference type="AlphaFoldDB" id="A0AAE0C2H5"/>
<sequence length="959" mass="107455">MSDTECADTDLYSGRRVLHCAPRSLKRAGDGNLKQEAKRATKANRRRDDNFFDSEWGERSGYRSADEESAYDDKADEADGSDNEDEAPYGEELVGRTSTETLIPPPFLCRVVDVKETVLECVQEMDEIDVIKIIESANSKAGTRDYLSIEGFGGSVPSGIHGSVSREDSHEETAESGGVSFNAPTARASSSGASSGSRKTASRPGGGVSFRKAHFDPGESSCPDVRLSNVVDIAAACLNHGFGIHCDIHAARTVSQYLRAIVRCYYSSKNASKNGGKVVPGRCAEFAYYALEDIVAKVASGIAQGRIEYCKYWTLIFHEIPKRAKAFCTATCLNFRTIFDEHGFNSTGAIEQLLKHIDDYKSTTRGLYEARDVVELYNEHDLGLLQHICDSAGLSMIDLFDSHLVQIHVSEDTTVQGKTTIHFEDFKIQPISEFERDIEASSSDRSSRILYNNTSFSSETVWVSNAIERCLHVVSLLAFNGTFPKVPMEKEAEIGILREPLMTSEFKLRLLSASLKNAASDSFLYLQRQRVITEWKNSNLGDRFLRLSYPESTTLRLEHAREATSRCESYDSDECDPFLDERYFNLAPRQNRISLDQDARLLLGLHEEYCENLDIAKDYLSNVVDMYGCVDIPSSVPNQRTYNRNGPSSQACKVSTRHVPYFESARPVLGESIAHIIVPRFDQLLYFPNDDDANAALRSIFATAAHKPFDSENGKTGEFKTWKQNCVDRLRYAYKRQDKERQLISCPSNAANVRVVAKAFRKIACAWTHEIAKDAGRVNESFFDSKRSMSQETAIALSFWFGQMRSKETLQSVTEGWRSAWCGGFFLPNCVRYVICDELCNETTRATLGPSCTANLWCLMAFEMHLAVLKIAIKMISNVEGMLGGEMKRLRSEHARRVHDAAAQNDVSTQVCRLVGMFAKRSDNIRDAKSFRSEAERHEFYKTLNEGISQVRAKLTSIL</sequence>
<feature type="region of interest" description="Disordered" evidence="1">
    <location>
        <begin position="28"/>
        <end position="89"/>
    </location>
</feature>
<comment type="caution">
    <text evidence="2">The sequence shown here is derived from an EMBL/GenBank/DDBJ whole genome shotgun (WGS) entry which is preliminary data.</text>
</comment>
<feature type="compositionally biased region" description="Acidic residues" evidence="1">
    <location>
        <begin position="67"/>
        <end position="89"/>
    </location>
</feature>
<evidence type="ECO:0000256" key="1">
    <source>
        <dbReference type="SAM" id="MobiDB-lite"/>
    </source>
</evidence>
<dbReference type="EMBL" id="LGRX02030095">
    <property type="protein sequence ID" value="KAK3246117.1"/>
    <property type="molecule type" value="Genomic_DNA"/>
</dbReference>
<evidence type="ECO:0000313" key="2">
    <source>
        <dbReference type="EMBL" id="KAK3246117.1"/>
    </source>
</evidence>
<name>A0AAE0C2H5_9CHLO</name>
<proteinExistence type="predicted"/>
<feature type="compositionally biased region" description="Basic and acidic residues" evidence="1">
    <location>
        <begin position="28"/>
        <end position="39"/>
    </location>
</feature>
<feature type="compositionally biased region" description="Basic and acidic residues" evidence="1">
    <location>
        <begin position="164"/>
        <end position="173"/>
    </location>
</feature>
<protein>
    <submittedName>
        <fullName evidence="2">Uncharacterized protein</fullName>
    </submittedName>
</protein>
<feature type="region of interest" description="Disordered" evidence="1">
    <location>
        <begin position="158"/>
        <end position="210"/>
    </location>
</feature>
<gene>
    <name evidence="2" type="ORF">CYMTET_44338</name>
</gene>
<organism evidence="2 3">
    <name type="scientific">Cymbomonas tetramitiformis</name>
    <dbReference type="NCBI Taxonomy" id="36881"/>
    <lineage>
        <taxon>Eukaryota</taxon>
        <taxon>Viridiplantae</taxon>
        <taxon>Chlorophyta</taxon>
        <taxon>Pyramimonadophyceae</taxon>
        <taxon>Pyramimonadales</taxon>
        <taxon>Pyramimonadaceae</taxon>
        <taxon>Cymbomonas</taxon>
    </lineage>
</organism>
<reference evidence="2 3" key="1">
    <citation type="journal article" date="2015" name="Genome Biol. Evol.">
        <title>Comparative Genomics of a Bacterivorous Green Alga Reveals Evolutionary Causalities and Consequences of Phago-Mixotrophic Mode of Nutrition.</title>
        <authorList>
            <person name="Burns J.A."/>
            <person name="Paasch A."/>
            <person name="Narechania A."/>
            <person name="Kim E."/>
        </authorList>
    </citation>
    <scope>NUCLEOTIDE SEQUENCE [LARGE SCALE GENOMIC DNA]</scope>
    <source>
        <strain evidence="2 3">PLY_AMNH</strain>
    </source>
</reference>
<feature type="compositionally biased region" description="Low complexity" evidence="1">
    <location>
        <begin position="185"/>
        <end position="203"/>
    </location>
</feature>
<keyword evidence="3" id="KW-1185">Reference proteome</keyword>
<dbReference type="Proteomes" id="UP001190700">
    <property type="component" value="Unassembled WGS sequence"/>
</dbReference>
<accession>A0AAE0C2H5</accession>